<dbReference type="InterPro" id="IPR011545">
    <property type="entry name" value="DEAD/DEAH_box_helicase_dom"/>
</dbReference>
<evidence type="ECO:0000256" key="4">
    <source>
        <dbReference type="ARBA" id="ARBA00022806"/>
    </source>
</evidence>
<reference evidence="16 20" key="2">
    <citation type="submission" date="2024-07" db="EMBL/GenBank/DDBJ databases">
        <authorList>
            <person name="Akdeniz Z."/>
        </authorList>
    </citation>
    <scope>NUCLEOTIDE SEQUENCE [LARGE SCALE GENOMIC DNA]</scope>
</reference>
<evidence type="ECO:0000259" key="10">
    <source>
        <dbReference type="PROSITE" id="PS51194"/>
    </source>
</evidence>
<feature type="short sequence motif" description="Q motif" evidence="7">
    <location>
        <begin position="20"/>
        <end position="48"/>
    </location>
</feature>
<dbReference type="InterPro" id="IPR014001">
    <property type="entry name" value="Helicase_ATP-bd"/>
</dbReference>
<dbReference type="GO" id="GO:0003676">
    <property type="term" value="F:nucleic acid binding"/>
    <property type="evidence" value="ECO:0007669"/>
    <property type="project" value="InterPro"/>
</dbReference>
<keyword evidence="3 8" id="KW-0378">Hydrolase</keyword>
<dbReference type="PROSITE" id="PS51195">
    <property type="entry name" value="Q_MOTIF"/>
    <property type="match status" value="1"/>
</dbReference>
<dbReference type="PANTHER" id="PTHR47960">
    <property type="entry name" value="DEAD-BOX ATP-DEPENDENT RNA HELICASE 50"/>
    <property type="match status" value="1"/>
</dbReference>
<proteinExistence type="inferred from homology"/>
<dbReference type="EMBL" id="CAXDID020000004">
    <property type="protein sequence ID" value="CAL5973289.1"/>
    <property type="molecule type" value="Genomic_DNA"/>
</dbReference>
<dbReference type="PROSITE" id="PS00039">
    <property type="entry name" value="DEAD_ATP_HELICASE"/>
    <property type="match status" value="1"/>
</dbReference>
<dbReference type="EMBL" id="CATOUU010000889">
    <property type="protein sequence ID" value="CAI9957638.1"/>
    <property type="molecule type" value="Genomic_DNA"/>
</dbReference>
<gene>
    <name evidence="17" type="ORF">HINF_LOCUS19342</name>
    <name evidence="12" type="ORF">HINF_LOCUS2043</name>
    <name evidence="13" type="ORF">HINF_LOCUS20755</name>
    <name evidence="16" type="ORF">HINF_LOCUS2301</name>
    <name evidence="14" type="ORF">HINF_LOCUS42599</name>
    <name evidence="15" type="ORF">HINF_LOCUS45283</name>
    <name evidence="18" type="ORF">HINF_LOCUS52049</name>
    <name evidence="19" type="ORF">HINF_LOCUS68050</name>
</gene>
<comment type="subcellular location">
    <subcellularLocation>
        <location evidence="1">Cytoplasm</location>
    </subcellularLocation>
</comment>
<accession>A0AA86QGA8</accession>
<evidence type="ECO:0000313" key="20">
    <source>
        <dbReference type="Proteomes" id="UP001642409"/>
    </source>
</evidence>
<evidence type="ECO:0000256" key="6">
    <source>
        <dbReference type="ARBA" id="ARBA00038316"/>
    </source>
</evidence>
<name>A0AA86QGA8_9EUKA</name>
<evidence type="ECO:0000313" key="19">
    <source>
        <dbReference type="EMBL" id="CAL6095649.1"/>
    </source>
</evidence>
<evidence type="ECO:0000313" key="18">
    <source>
        <dbReference type="EMBL" id="CAL6065870.1"/>
    </source>
</evidence>
<evidence type="ECO:0000313" key="15">
    <source>
        <dbReference type="EMBL" id="CAI9957638.1"/>
    </source>
</evidence>
<keyword evidence="5 8" id="KW-0067">ATP-binding</keyword>
<evidence type="ECO:0000313" key="12">
    <source>
        <dbReference type="EMBL" id="CAI9914398.1"/>
    </source>
</evidence>
<evidence type="ECO:0000259" key="11">
    <source>
        <dbReference type="PROSITE" id="PS51195"/>
    </source>
</evidence>
<dbReference type="InterPro" id="IPR001650">
    <property type="entry name" value="Helicase_C-like"/>
</dbReference>
<dbReference type="InterPro" id="IPR044742">
    <property type="entry name" value="DEAD/DEAH_RhlB"/>
</dbReference>
<dbReference type="GO" id="GO:0005524">
    <property type="term" value="F:ATP binding"/>
    <property type="evidence" value="ECO:0007669"/>
    <property type="project" value="UniProtKB-KW"/>
</dbReference>
<dbReference type="InterPro" id="IPR014014">
    <property type="entry name" value="RNA_helicase_DEAD_Q_motif"/>
</dbReference>
<organism evidence="15">
    <name type="scientific">Hexamita inflata</name>
    <dbReference type="NCBI Taxonomy" id="28002"/>
    <lineage>
        <taxon>Eukaryota</taxon>
        <taxon>Metamonada</taxon>
        <taxon>Diplomonadida</taxon>
        <taxon>Hexamitidae</taxon>
        <taxon>Hexamitinae</taxon>
        <taxon>Hexamita</taxon>
    </lineage>
</organism>
<evidence type="ECO:0000256" key="7">
    <source>
        <dbReference type="PROSITE-ProRule" id="PRU00552"/>
    </source>
</evidence>
<evidence type="ECO:0000313" key="13">
    <source>
        <dbReference type="EMBL" id="CAI9933110.1"/>
    </source>
</evidence>
<protein>
    <submittedName>
        <fullName evidence="15">ATP-dependent RNA helicase DHH1</fullName>
    </submittedName>
    <submittedName>
        <fullName evidence="16">ATP-dependent_RNA helicase DHH1</fullName>
    </submittedName>
</protein>
<evidence type="ECO:0000256" key="8">
    <source>
        <dbReference type="RuleBase" id="RU000492"/>
    </source>
</evidence>
<sequence length="417" mass="46876">MSLPVKDTREQTEDVKGNGIKFSDMKLNPQLVASLRKCNFVEATPIQEQAIPIILNGVDVVARAKNGTGKTGAFSIPILNNIKLTSNNIQAIVIAHTKELAMQLAFNIKQFGSMLTGLEDRVMCLVGGVDVKEDLERLKKNPVIIVGTPARIKSFIDHRSIHFNKVNTFVVDEADKLIGEQTFEADLRFLIQSCPADVQKCLFSATFPKSVETFCNELMNNPEMVNCMTTSLTLQGVTQYIANVREEKYKVMLVNALFKKLQINQCIVFVNNYTKCEPLSYMLSNELKIPALFVHSKMDLEERSKIFHDFSQGNARVLVTTDLYTRGIDIRTVNVVINFEVPNGSDDYLHRIGRCGRFGHRGLAITLMANENERQKFLKIDQVIQGIQQNQIQNLPQDLNQIPASIYACSASQLQMK</sequence>
<dbReference type="EMBL" id="CAXDID020000257">
    <property type="protein sequence ID" value="CAL6065870.1"/>
    <property type="molecule type" value="Genomic_DNA"/>
</dbReference>
<dbReference type="CDD" id="cd00268">
    <property type="entry name" value="DEADc"/>
    <property type="match status" value="1"/>
</dbReference>
<dbReference type="GO" id="GO:0005737">
    <property type="term" value="C:cytoplasm"/>
    <property type="evidence" value="ECO:0007669"/>
    <property type="project" value="UniProtKB-SubCell"/>
</dbReference>
<evidence type="ECO:0000313" key="17">
    <source>
        <dbReference type="EMBL" id="CAL6005374.1"/>
    </source>
</evidence>
<keyword evidence="20" id="KW-1185">Reference proteome</keyword>
<dbReference type="Pfam" id="PF00270">
    <property type="entry name" value="DEAD"/>
    <property type="match status" value="1"/>
</dbReference>
<dbReference type="Proteomes" id="UP001642409">
    <property type="component" value="Unassembled WGS sequence"/>
</dbReference>
<evidence type="ECO:0000256" key="3">
    <source>
        <dbReference type="ARBA" id="ARBA00022801"/>
    </source>
</evidence>
<dbReference type="GO" id="GO:0016787">
    <property type="term" value="F:hydrolase activity"/>
    <property type="evidence" value="ECO:0007669"/>
    <property type="project" value="UniProtKB-KW"/>
</dbReference>
<evidence type="ECO:0000256" key="5">
    <source>
        <dbReference type="ARBA" id="ARBA00022840"/>
    </source>
</evidence>
<dbReference type="EMBL" id="CAXDID020000050">
    <property type="protein sequence ID" value="CAL6005374.1"/>
    <property type="molecule type" value="Genomic_DNA"/>
</dbReference>
<evidence type="ECO:0000259" key="9">
    <source>
        <dbReference type="PROSITE" id="PS51192"/>
    </source>
</evidence>
<dbReference type="PROSITE" id="PS51192">
    <property type="entry name" value="HELICASE_ATP_BIND_1"/>
    <property type="match status" value="1"/>
</dbReference>
<comment type="similarity">
    <text evidence="6">Belongs to the DEAD box helicase family. DDX6/DHH1 subfamily.</text>
</comment>
<dbReference type="InterPro" id="IPR000629">
    <property type="entry name" value="RNA-helicase_DEAD-box_CS"/>
</dbReference>
<dbReference type="GO" id="GO:0003724">
    <property type="term" value="F:RNA helicase activity"/>
    <property type="evidence" value="ECO:0007669"/>
    <property type="project" value="InterPro"/>
</dbReference>
<dbReference type="EMBL" id="CATOUU010000852">
    <property type="protein sequence ID" value="CAI9954954.1"/>
    <property type="molecule type" value="Genomic_DNA"/>
</dbReference>
<feature type="domain" description="Helicase C-terminal" evidence="10">
    <location>
        <begin position="236"/>
        <end position="403"/>
    </location>
</feature>
<reference evidence="15" key="1">
    <citation type="submission" date="2023-06" db="EMBL/GenBank/DDBJ databases">
        <authorList>
            <person name="Kurt Z."/>
        </authorList>
    </citation>
    <scope>NUCLEOTIDE SEQUENCE</scope>
</reference>
<comment type="caution">
    <text evidence="15">The sequence shown here is derived from an EMBL/GenBank/DDBJ whole genome shotgun (WGS) entry which is preliminary data.</text>
</comment>
<dbReference type="SMART" id="SM00490">
    <property type="entry name" value="HELICc"/>
    <property type="match status" value="1"/>
</dbReference>
<dbReference type="EMBL" id="CATOUU010000531">
    <property type="protein sequence ID" value="CAI9933110.1"/>
    <property type="molecule type" value="Genomic_DNA"/>
</dbReference>
<dbReference type="InterPro" id="IPR027417">
    <property type="entry name" value="P-loop_NTPase"/>
</dbReference>
<dbReference type="EMBL" id="CAXDID020000478">
    <property type="protein sequence ID" value="CAL6095649.1"/>
    <property type="molecule type" value="Genomic_DNA"/>
</dbReference>
<evidence type="ECO:0000256" key="1">
    <source>
        <dbReference type="ARBA" id="ARBA00004496"/>
    </source>
</evidence>
<dbReference type="EMBL" id="CATOUU010000050">
    <property type="protein sequence ID" value="CAI9914398.1"/>
    <property type="molecule type" value="Genomic_DNA"/>
</dbReference>
<dbReference type="Gene3D" id="3.40.50.300">
    <property type="entry name" value="P-loop containing nucleotide triphosphate hydrolases"/>
    <property type="match status" value="2"/>
</dbReference>
<evidence type="ECO:0000313" key="16">
    <source>
        <dbReference type="EMBL" id="CAL5973289.1"/>
    </source>
</evidence>
<evidence type="ECO:0000313" key="14">
    <source>
        <dbReference type="EMBL" id="CAI9954954.1"/>
    </source>
</evidence>
<feature type="domain" description="DEAD-box RNA helicase Q" evidence="11">
    <location>
        <begin position="20"/>
        <end position="48"/>
    </location>
</feature>
<dbReference type="CDD" id="cd18787">
    <property type="entry name" value="SF2_C_DEAD"/>
    <property type="match status" value="1"/>
</dbReference>
<keyword evidence="4 8" id="KW-0347">Helicase</keyword>
<evidence type="ECO:0000256" key="2">
    <source>
        <dbReference type="ARBA" id="ARBA00022741"/>
    </source>
</evidence>
<keyword evidence="2 8" id="KW-0547">Nucleotide-binding</keyword>
<feature type="domain" description="Helicase ATP-binding" evidence="9">
    <location>
        <begin position="51"/>
        <end position="225"/>
    </location>
</feature>
<dbReference type="Pfam" id="PF00271">
    <property type="entry name" value="Helicase_C"/>
    <property type="match status" value="1"/>
</dbReference>
<dbReference type="SUPFAM" id="SSF52540">
    <property type="entry name" value="P-loop containing nucleoside triphosphate hydrolases"/>
    <property type="match status" value="1"/>
</dbReference>
<dbReference type="PROSITE" id="PS51194">
    <property type="entry name" value="HELICASE_CTER"/>
    <property type="match status" value="1"/>
</dbReference>
<dbReference type="AlphaFoldDB" id="A0AA86QGA8"/>
<dbReference type="SMART" id="SM00487">
    <property type="entry name" value="DEXDc"/>
    <property type="match status" value="1"/>
</dbReference>